<gene>
    <name evidence="3" type="ORF">LMG3441_02822</name>
</gene>
<dbReference type="GO" id="GO:0016020">
    <property type="term" value="C:membrane"/>
    <property type="evidence" value="ECO:0007669"/>
    <property type="project" value="InterPro"/>
</dbReference>
<evidence type="ECO:0000259" key="2">
    <source>
        <dbReference type="Pfam" id="PF05425"/>
    </source>
</evidence>
<dbReference type="Pfam" id="PF05425">
    <property type="entry name" value="CopD"/>
    <property type="match status" value="1"/>
</dbReference>
<proteinExistence type="predicted"/>
<feature type="transmembrane region" description="Helical" evidence="1">
    <location>
        <begin position="107"/>
        <end position="129"/>
    </location>
</feature>
<keyword evidence="1" id="KW-0812">Transmembrane</keyword>
<feature type="transmembrane region" description="Helical" evidence="1">
    <location>
        <begin position="25"/>
        <end position="45"/>
    </location>
</feature>
<dbReference type="EMBL" id="CADIJQ010000004">
    <property type="protein sequence ID" value="CAB3705820.1"/>
    <property type="molecule type" value="Genomic_DNA"/>
</dbReference>
<keyword evidence="4" id="KW-1185">Reference proteome</keyword>
<reference evidence="3 4" key="1">
    <citation type="submission" date="2020-04" db="EMBL/GenBank/DDBJ databases">
        <authorList>
            <person name="De Canck E."/>
        </authorList>
    </citation>
    <scope>NUCLEOTIDE SEQUENCE [LARGE SCALE GENOMIC DNA]</scope>
    <source>
        <strain evidence="3 4">LMG 3441</strain>
    </source>
</reference>
<feature type="transmembrane region" description="Helical" evidence="1">
    <location>
        <begin position="65"/>
        <end position="87"/>
    </location>
</feature>
<evidence type="ECO:0000313" key="4">
    <source>
        <dbReference type="Proteomes" id="UP000494269"/>
    </source>
</evidence>
<keyword evidence="1" id="KW-1133">Transmembrane helix</keyword>
<name>A0A6S7AVX6_9BURK</name>
<keyword evidence="1" id="KW-0472">Membrane</keyword>
<sequence length="172" mass="18357">MGTDRPQSAAIHYPDLAMFYSVLKFIHVIAVILWVGGMLFAHCFLRPAAAKLEPPVRLKLMASVLGPFLNAVLVAIVLILLTGMSMIGQAGSMATQSGGTFFMPRSWTLMAGGGIVMMVIFGHIRFALYKRLAAAVAASDWPKGGQAMAGIRRWVGVNLILGIAIVAIAFLA</sequence>
<dbReference type="InterPro" id="IPR008457">
    <property type="entry name" value="Cu-R_CopD_dom"/>
</dbReference>
<feature type="transmembrane region" description="Helical" evidence="1">
    <location>
        <begin position="150"/>
        <end position="171"/>
    </location>
</feature>
<feature type="domain" description="Copper resistance protein D" evidence="2">
    <location>
        <begin position="64"/>
        <end position="170"/>
    </location>
</feature>
<evidence type="ECO:0000313" key="3">
    <source>
        <dbReference type="EMBL" id="CAB3705820.1"/>
    </source>
</evidence>
<accession>A0A6S7AVX6</accession>
<protein>
    <recommendedName>
        <fullName evidence="2">Copper resistance protein D domain-containing protein</fullName>
    </recommendedName>
</protein>
<dbReference type="Proteomes" id="UP000494269">
    <property type="component" value="Unassembled WGS sequence"/>
</dbReference>
<dbReference type="AlphaFoldDB" id="A0A6S7AVX6"/>
<organism evidence="3 4">
    <name type="scientific">Achromobacter kerstersii</name>
    <dbReference type="NCBI Taxonomy" id="1353890"/>
    <lineage>
        <taxon>Bacteria</taxon>
        <taxon>Pseudomonadati</taxon>
        <taxon>Pseudomonadota</taxon>
        <taxon>Betaproteobacteria</taxon>
        <taxon>Burkholderiales</taxon>
        <taxon>Alcaligenaceae</taxon>
        <taxon>Achromobacter</taxon>
    </lineage>
</organism>
<evidence type="ECO:0000256" key="1">
    <source>
        <dbReference type="SAM" id="Phobius"/>
    </source>
</evidence>